<organism evidence="2 3">
    <name type="scientific">Arabidopsis thaliana</name>
    <name type="common">Mouse-ear cress</name>
    <dbReference type="NCBI Taxonomy" id="3702"/>
    <lineage>
        <taxon>Eukaryota</taxon>
        <taxon>Viridiplantae</taxon>
        <taxon>Streptophyta</taxon>
        <taxon>Embryophyta</taxon>
        <taxon>Tracheophyta</taxon>
        <taxon>Spermatophyta</taxon>
        <taxon>Magnoliopsida</taxon>
        <taxon>eudicotyledons</taxon>
        <taxon>Gunneridae</taxon>
        <taxon>Pentapetalae</taxon>
        <taxon>rosids</taxon>
        <taxon>malvids</taxon>
        <taxon>Brassicales</taxon>
        <taxon>Brassicaceae</taxon>
        <taxon>Camelineae</taxon>
        <taxon>Arabidopsis</taxon>
    </lineage>
</organism>
<dbReference type="PANTHER" id="PTHR44137:SF32">
    <property type="entry name" value="DNAJ HEAT SHOCK AMINO-TERMINAL DOMAIN PROTEIN"/>
    <property type="match status" value="1"/>
</dbReference>
<proteinExistence type="predicted"/>
<gene>
    <name evidence="2" type="ordered locus">AXX17_At1g09140</name>
</gene>
<dbReference type="SUPFAM" id="SSF46565">
    <property type="entry name" value="Chaperone J-domain"/>
    <property type="match status" value="1"/>
</dbReference>
<comment type="caution">
    <text evidence="2">The sequence shown here is derived from an EMBL/GenBank/DDBJ whole genome shotgun (WGS) entry which is preliminary data.</text>
</comment>
<protein>
    <recommendedName>
        <fullName evidence="1">J domain-containing protein</fullName>
    </recommendedName>
</protein>
<dbReference type="Pfam" id="PF00226">
    <property type="entry name" value="DnaJ"/>
    <property type="match status" value="1"/>
</dbReference>
<evidence type="ECO:0000313" key="3">
    <source>
        <dbReference type="Proteomes" id="UP000078284"/>
    </source>
</evidence>
<dbReference type="ExpressionAtlas" id="A0A178WFT3">
    <property type="expression patterns" value="baseline and differential"/>
</dbReference>
<dbReference type="EMBL" id="LUHQ01000001">
    <property type="protein sequence ID" value="OAP16611.1"/>
    <property type="molecule type" value="Genomic_DNA"/>
</dbReference>
<sequence length="153" mass="17710">MNDSMKAPKFFKNQLKLAEAHYRRGNLKGAIKIVNDLTFGHPNTSSNHHEISQILLAYQINLTSQKASFTHYDILRISNPFCSHQMIQRKYRDILVKLYPDTNKSIAAKSAFEIINYAWKILSDPEKRKDYNIKKGLSGDDSCLQKIMNHIKQ</sequence>
<dbReference type="Proteomes" id="UP000078284">
    <property type="component" value="Chromosome 1"/>
</dbReference>
<reference evidence="3" key="1">
    <citation type="journal article" date="2016" name="Proc. Natl. Acad. Sci. U.S.A.">
        <title>Chromosome-level assembly of Arabidopsis thaliana Ler reveals the extent of translocation and inversion polymorphisms.</title>
        <authorList>
            <person name="Zapata L."/>
            <person name="Ding J."/>
            <person name="Willing E.M."/>
            <person name="Hartwig B."/>
            <person name="Bezdan D."/>
            <person name="Jiao W.B."/>
            <person name="Patel V."/>
            <person name="Velikkakam James G."/>
            <person name="Koornneef M."/>
            <person name="Ossowski S."/>
            <person name="Schneeberger K."/>
        </authorList>
    </citation>
    <scope>NUCLEOTIDE SEQUENCE [LARGE SCALE GENOMIC DNA]</scope>
    <source>
        <strain evidence="3">cv. Landsberg erecta</strain>
    </source>
</reference>
<name>A0A178WFT3_ARATH</name>
<dbReference type="PROSITE" id="PS50076">
    <property type="entry name" value="DNAJ_2"/>
    <property type="match status" value="1"/>
</dbReference>
<dbReference type="InterPro" id="IPR001623">
    <property type="entry name" value="DnaJ_domain"/>
</dbReference>
<dbReference type="InterPro" id="IPR036869">
    <property type="entry name" value="J_dom_sf"/>
</dbReference>
<dbReference type="Gene3D" id="1.10.287.110">
    <property type="entry name" value="DnaJ domain"/>
    <property type="match status" value="1"/>
</dbReference>
<dbReference type="PANTHER" id="PTHR44137">
    <property type="entry name" value="BNAC03G44070D PROTEIN"/>
    <property type="match status" value="1"/>
</dbReference>
<evidence type="ECO:0000313" key="2">
    <source>
        <dbReference type="EMBL" id="OAP16611.1"/>
    </source>
</evidence>
<dbReference type="AlphaFoldDB" id="A0A178WFT3"/>
<dbReference type="CDD" id="cd06257">
    <property type="entry name" value="DnaJ"/>
    <property type="match status" value="1"/>
</dbReference>
<feature type="domain" description="J" evidence="1">
    <location>
        <begin position="70"/>
        <end position="135"/>
    </location>
</feature>
<accession>A0A178WFT3</accession>
<dbReference type="SMART" id="SM00271">
    <property type="entry name" value="DnaJ"/>
    <property type="match status" value="1"/>
</dbReference>
<evidence type="ECO:0000259" key="1">
    <source>
        <dbReference type="PROSITE" id="PS50076"/>
    </source>
</evidence>